<feature type="domain" description="Lactate/malate dehydrogenase C-terminal" evidence="11">
    <location>
        <begin position="145"/>
        <end position="302"/>
    </location>
</feature>
<dbReference type="Pfam" id="PF02866">
    <property type="entry name" value="Ldh_1_C"/>
    <property type="match status" value="1"/>
</dbReference>
<accession>A0A7C4NVN8</accession>
<dbReference type="SUPFAM" id="SSF51735">
    <property type="entry name" value="NAD(P)-binding Rossmann-fold domains"/>
    <property type="match status" value="1"/>
</dbReference>
<feature type="binding site" evidence="7">
    <location>
        <position position="118"/>
    </location>
    <ligand>
        <name>substrate</name>
    </ligand>
</feature>
<keyword evidence="5 8" id="KW-0520">NAD</keyword>
<dbReference type="PANTHER" id="PTHR43128:SF16">
    <property type="entry name" value="L-LACTATE DEHYDROGENASE"/>
    <property type="match status" value="1"/>
</dbReference>
<evidence type="ECO:0000256" key="9">
    <source>
        <dbReference type="RuleBase" id="RU003369"/>
    </source>
</evidence>
<feature type="binding site" evidence="8">
    <location>
        <begin position="6"/>
        <end position="11"/>
    </location>
    <ligand>
        <name>NAD(+)</name>
        <dbReference type="ChEBI" id="CHEBI:57540"/>
    </ligand>
</feature>
<comment type="similarity">
    <text evidence="1 9">Belongs to the LDH/MDH superfamily.</text>
</comment>
<gene>
    <name evidence="12" type="ORF">ENU20_04065</name>
</gene>
<dbReference type="GO" id="GO:0006089">
    <property type="term" value="P:lactate metabolic process"/>
    <property type="evidence" value="ECO:0007669"/>
    <property type="project" value="TreeGrafter"/>
</dbReference>
<dbReference type="InterPro" id="IPR022383">
    <property type="entry name" value="Lactate/malate_DH_C"/>
</dbReference>
<feature type="binding site" evidence="7">
    <location>
        <position position="80"/>
    </location>
    <ligand>
        <name>substrate</name>
    </ligand>
</feature>
<dbReference type="GO" id="GO:0004459">
    <property type="term" value="F:L-lactate dehydrogenase (NAD+) activity"/>
    <property type="evidence" value="ECO:0007669"/>
    <property type="project" value="TreeGrafter"/>
</dbReference>
<evidence type="ECO:0000256" key="1">
    <source>
        <dbReference type="ARBA" id="ARBA00008104"/>
    </source>
</evidence>
<sequence>MISIIGVGRVGSITALLTLVRGIDHRIALVDIVPGLADGEALDLKHMCAILGIDAEIHSSTSYSIIEGSDIVLVTAGKPRKPGMTREELFLENVKTIVEIAEGIKKYAPESIVILTTNPVDPLTYVMYRKTGFSRERVLGFSGILDSARFSYYISRKLGLSPSSITSLVIGMHGEAMLPLPNYTYLAGLPITNLLPWKEIEEAVRETKEAGALIAKLRGYTSSYAPAAGLTVMVETIRRGSNRVYSTSVVLKGEYGVYDVAAEVPVILGRGGIVKVIEIPLYESEKEQFMKSVDEVRRMINSIPVELR</sequence>
<dbReference type="InterPro" id="IPR015955">
    <property type="entry name" value="Lactate_DH/Glyco_Ohase_4_C"/>
</dbReference>
<reference evidence="12" key="1">
    <citation type="journal article" date="2020" name="mSystems">
        <title>Genome- and Community-Level Interaction Insights into Carbon Utilization and Element Cycling Functions of Hydrothermarchaeota in Hydrothermal Sediment.</title>
        <authorList>
            <person name="Zhou Z."/>
            <person name="Liu Y."/>
            <person name="Xu W."/>
            <person name="Pan J."/>
            <person name="Luo Z.H."/>
            <person name="Li M."/>
        </authorList>
    </citation>
    <scope>NUCLEOTIDE SEQUENCE [LARGE SCALE GENOMIC DNA]</scope>
    <source>
        <strain evidence="12">SpSt-648</strain>
    </source>
</reference>
<dbReference type="Pfam" id="PF00056">
    <property type="entry name" value="Ldh_1_N"/>
    <property type="match status" value="1"/>
</dbReference>
<dbReference type="PIRSF" id="PIRSF000102">
    <property type="entry name" value="Lac_mal_DH"/>
    <property type="match status" value="1"/>
</dbReference>
<dbReference type="CDD" id="cd01339">
    <property type="entry name" value="LDH-like_MDH"/>
    <property type="match status" value="1"/>
</dbReference>
<dbReference type="PRINTS" id="PR00086">
    <property type="entry name" value="LLDHDRGNASE"/>
</dbReference>
<dbReference type="PANTHER" id="PTHR43128">
    <property type="entry name" value="L-2-HYDROXYCARBOXYLATE DEHYDROGENASE (NAD(P)(+))"/>
    <property type="match status" value="1"/>
</dbReference>
<evidence type="ECO:0000256" key="6">
    <source>
        <dbReference type="PIRSR" id="PIRSR000102-1"/>
    </source>
</evidence>
<keyword evidence="4 9" id="KW-0560">Oxidoreductase</keyword>
<proteinExistence type="inferred from homology"/>
<dbReference type="Gene3D" id="3.90.110.10">
    <property type="entry name" value="Lactate dehydrogenase/glycoside hydrolase, family 4, C-terminal"/>
    <property type="match status" value="1"/>
</dbReference>
<feature type="binding site" evidence="7">
    <location>
        <position position="86"/>
    </location>
    <ligand>
        <name>substrate</name>
    </ligand>
</feature>
<evidence type="ECO:0000256" key="7">
    <source>
        <dbReference type="PIRSR" id="PIRSR000102-2"/>
    </source>
</evidence>
<comment type="caution">
    <text evidence="12">The sequence shown here is derived from an EMBL/GenBank/DDBJ whole genome shotgun (WGS) entry which is preliminary data.</text>
</comment>
<dbReference type="EMBL" id="DTBP01000027">
    <property type="protein sequence ID" value="HGQ74234.1"/>
    <property type="molecule type" value="Genomic_DNA"/>
</dbReference>
<protein>
    <recommendedName>
        <fullName evidence="2">Malate dehydrogenase</fullName>
    </recommendedName>
</protein>
<evidence type="ECO:0000256" key="2">
    <source>
        <dbReference type="ARBA" id="ARBA00020382"/>
    </source>
</evidence>
<dbReference type="AlphaFoldDB" id="A0A7C4NVN8"/>
<dbReference type="InterPro" id="IPR001236">
    <property type="entry name" value="Lactate/malate_DH_N"/>
</dbReference>
<feature type="active site" description="Proton acceptor" evidence="6">
    <location>
        <position position="173"/>
    </location>
</feature>
<dbReference type="Gene3D" id="3.40.50.720">
    <property type="entry name" value="NAD(P)-binding Rossmann-like Domain"/>
    <property type="match status" value="1"/>
</dbReference>
<dbReference type="InterPro" id="IPR011275">
    <property type="entry name" value="Malate_DH_type3"/>
</dbReference>
<feature type="domain" description="Lactate/malate dehydrogenase N-terminal" evidence="10">
    <location>
        <begin position="2"/>
        <end position="140"/>
    </location>
</feature>
<evidence type="ECO:0000256" key="8">
    <source>
        <dbReference type="PIRSR" id="PIRSR000102-3"/>
    </source>
</evidence>
<dbReference type="InterPro" id="IPR001557">
    <property type="entry name" value="L-lactate/malate_DH"/>
</dbReference>
<evidence type="ECO:0000256" key="5">
    <source>
        <dbReference type="ARBA" id="ARBA00023027"/>
    </source>
</evidence>
<evidence type="ECO:0000259" key="11">
    <source>
        <dbReference type="Pfam" id="PF02866"/>
    </source>
</evidence>
<dbReference type="InterPro" id="IPR036291">
    <property type="entry name" value="NAD(P)-bd_dom_sf"/>
</dbReference>
<evidence type="ECO:0000313" key="12">
    <source>
        <dbReference type="EMBL" id="HGQ74234.1"/>
    </source>
</evidence>
<evidence type="ECO:0000256" key="4">
    <source>
        <dbReference type="ARBA" id="ARBA00023002"/>
    </source>
</evidence>
<name>A0A7C4NVN8_STAMA</name>
<feature type="binding site" evidence="8">
    <location>
        <position position="31"/>
    </location>
    <ligand>
        <name>NAD(+)</name>
        <dbReference type="ChEBI" id="CHEBI:57540"/>
    </ligand>
</feature>
<dbReference type="NCBIfam" id="NF004863">
    <property type="entry name" value="PRK06223.1"/>
    <property type="match status" value="1"/>
</dbReference>
<evidence type="ECO:0000259" key="10">
    <source>
        <dbReference type="Pfam" id="PF00056"/>
    </source>
</evidence>
<evidence type="ECO:0000256" key="3">
    <source>
        <dbReference type="ARBA" id="ARBA00022532"/>
    </source>
</evidence>
<dbReference type="GO" id="GO:0006099">
    <property type="term" value="P:tricarboxylic acid cycle"/>
    <property type="evidence" value="ECO:0007669"/>
    <property type="project" value="UniProtKB-KW"/>
</dbReference>
<keyword evidence="3" id="KW-0816">Tricarboxylic acid cycle</keyword>
<dbReference type="SUPFAM" id="SSF56327">
    <property type="entry name" value="LDH C-terminal domain-like"/>
    <property type="match status" value="1"/>
</dbReference>
<organism evidence="12">
    <name type="scientific">Staphylothermus marinus</name>
    <dbReference type="NCBI Taxonomy" id="2280"/>
    <lineage>
        <taxon>Archaea</taxon>
        <taxon>Thermoproteota</taxon>
        <taxon>Thermoprotei</taxon>
        <taxon>Desulfurococcales</taxon>
        <taxon>Desulfurococcaceae</taxon>
        <taxon>Staphylothermus</taxon>
    </lineage>
</organism>
<feature type="binding site" evidence="8">
    <location>
        <position position="93"/>
    </location>
    <ligand>
        <name>NAD(+)</name>
        <dbReference type="ChEBI" id="CHEBI:57540"/>
    </ligand>
</feature>
<feature type="binding site" evidence="7">
    <location>
        <position position="149"/>
    </location>
    <ligand>
        <name>substrate</name>
    </ligand>
</feature>